<organism evidence="2 3">
    <name type="scientific">Cohnella thailandensis</name>
    <dbReference type="NCBI Taxonomy" id="557557"/>
    <lineage>
        <taxon>Bacteria</taxon>
        <taxon>Bacillati</taxon>
        <taxon>Bacillota</taxon>
        <taxon>Bacilli</taxon>
        <taxon>Bacillales</taxon>
        <taxon>Paenibacillaceae</taxon>
        <taxon>Cohnella</taxon>
    </lineage>
</organism>
<dbReference type="AlphaFoldDB" id="A0A841TAZ8"/>
<dbReference type="InterPro" id="IPR050491">
    <property type="entry name" value="AmpC-like"/>
</dbReference>
<dbReference type="EMBL" id="JACJVQ010000032">
    <property type="protein sequence ID" value="MBB6638401.1"/>
    <property type="molecule type" value="Genomic_DNA"/>
</dbReference>
<reference evidence="2 3" key="1">
    <citation type="submission" date="2020-08" db="EMBL/GenBank/DDBJ databases">
        <title>Cohnella phylogeny.</title>
        <authorList>
            <person name="Dunlap C."/>
        </authorList>
    </citation>
    <scope>NUCLEOTIDE SEQUENCE [LARGE SCALE GENOMIC DNA]</scope>
    <source>
        <strain evidence="2 3">DSM 25241</strain>
    </source>
</reference>
<dbReference type="PANTHER" id="PTHR46825">
    <property type="entry name" value="D-ALANYL-D-ALANINE-CARBOXYPEPTIDASE/ENDOPEPTIDASE AMPH"/>
    <property type="match status" value="1"/>
</dbReference>
<dbReference type="InterPro" id="IPR001466">
    <property type="entry name" value="Beta-lactam-related"/>
</dbReference>
<sequence length="352" mass="38874">MEKTLAELFRQPRVRKWAEKPNHRLSVGIIQGDDRTVWEKGAPRGSGISNGLYEIGSITKTMVGLILAIGEKEGRWNSAERLADLVPEWKESPFARETSLLQLATHTSGLPVVPSNLRATINDRMNPYSGYTERHLNESVLSEKKRQTGSHRYSNYGFGLLGWALARRLGMSLNDMIGSCIAEPFGMTNTGVASSGSLSASLVPVYRASGKPTRHWDFSDALGGAGAVRSTIDDMLLYLEAHLNESEEEPMGRAIALAVQEHQALMPKRGIGVGYAWMRYREKDGTLTHWHNGGTYGSSSFISFNRENRTGFVVLSNYGSSAWSQLAPMLGIKPMSVDGFASMLNKELYELK</sequence>
<protein>
    <submittedName>
        <fullName evidence="2">Beta-lactamase family protein</fullName>
    </submittedName>
</protein>
<proteinExistence type="predicted"/>
<dbReference type="SUPFAM" id="SSF56601">
    <property type="entry name" value="beta-lactamase/transpeptidase-like"/>
    <property type="match status" value="1"/>
</dbReference>
<accession>A0A841TAZ8</accession>
<dbReference type="InterPro" id="IPR012338">
    <property type="entry name" value="Beta-lactam/transpept-like"/>
</dbReference>
<dbReference type="PANTHER" id="PTHR46825:SF7">
    <property type="entry name" value="D-ALANYL-D-ALANINE CARBOXYPEPTIDASE"/>
    <property type="match status" value="1"/>
</dbReference>
<comment type="caution">
    <text evidence="2">The sequence shown here is derived from an EMBL/GenBank/DDBJ whole genome shotgun (WGS) entry which is preliminary data.</text>
</comment>
<name>A0A841TAZ8_9BACL</name>
<dbReference type="Proteomes" id="UP000535838">
    <property type="component" value="Unassembled WGS sequence"/>
</dbReference>
<feature type="domain" description="Beta-lactamase-related" evidence="1">
    <location>
        <begin position="31"/>
        <end position="321"/>
    </location>
</feature>
<keyword evidence="3" id="KW-1185">Reference proteome</keyword>
<evidence type="ECO:0000313" key="2">
    <source>
        <dbReference type="EMBL" id="MBB6638401.1"/>
    </source>
</evidence>
<dbReference type="Gene3D" id="3.40.710.10">
    <property type="entry name" value="DD-peptidase/beta-lactamase superfamily"/>
    <property type="match status" value="1"/>
</dbReference>
<evidence type="ECO:0000313" key="3">
    <source>
        <dbReference type="Proteomes" id="UP000535838"/>
    </source>
</evidence>
<dbReference type="RefSeq" id="WP_185123596.1">
    <property type="nucleotide sequence ID" value="NZ_JACJVQ010000032.1"/>
</dbReference>
<dbReference type="Pfam" id="PF00144">
    <property type="entry name" value="Beta-lactamase"/>
    <property type="match status" value="1"/>
</dbReference>
<evidence type="ECO:0000259" key="1">
    <source>
        <dbReference type="Pfam" id="PF00144"/>
    </source>
</evidence>
<gene>
    <name evidence="2" type="ORF">H7B67_30075</name>
</gene>